<dbReference type="PIRSF" id="PIRSF019455">
    <property type="entry name" value="CopR_AtkY"/>
    <property type="match status" value="1"/>
</dbReference>
<comment type="similarity">
    <text evidence="1">Belongs to the BlaI transcriptional regulatory family.</text>
</comment>
<keyword evidence="6" id="KW-1185">Reference proteome</keyword>
<comment type="caution">
    <text evidence="5">The sequence shown here is derived from an EMBL/GenBank/DDBJ whole genome shotgun (WGS) entry which is preliminary data.</text>
</comment>
<dbReference type="SUPFAM" id="SSF46785">
    <property type="entry name" value="Winged helix' DNA-binding domain"/>
    <property type="match status" value="1"/>
</dbReference>
<dbReference type="PATRIC" id="fig|1140003.3.peg.56"/>
<dbReference type="Proteomes" id="UP000015961">
    <property type="component" value="Unassembled WGS sequence"/>
</dbReference>
<dbReference type="GO" id="GO:0045892">
    <property type="term" value="P:negative regulation of DNA-templated transcription"/>
    <property type="evidence" value="ECO:0007669"/>
    <property type="project" value="InterPro"/>
</dbReference>
<gene>
    <name evidence="5" type="ORF">I573_00059</name>
</gene>
<evidence type="ECO:0000256" key="2">
    <source>
        <dbReference type="ARBA" id="ARBA00023015"/>
    </source>
</evidence>
<dbReference type="AlphaFoldDB" id="S0P0C1"/>
<evidence type="ECO:0000256" key="4">
    <source>
        <dbReference type="ARBA" id="ARBA00023163"/>
    </source>
</evidence>
<evidence type="ECO:0000313" key="5">
    <source>
        <dbReference type="EMBL" id="EOT87004.1"/>
    </source>
</evidence>
<dbReference type="InterPro" id="IPR014071">
    <property type="entry name" value="Cu_transp_CopY/TcrY"/>
</dbReference>
<proteinExistence type="inferred from homology"/>
<dbReference type="Gene3D" id="1.10.10.10">
    <property type="entry name" value="Winged helix-like DNA-binding domain superfamily/Winged helix DNA-binding domain"/>
    <property type="match status" value="1"/>
</dbReference>
<accession>S0P0C1</accession>
<dbReference type="InterPro" id="IPR036388">
    <property type="entry name" value="WH-like_DNA-bd_sf"/>
</dbReference>
<keyword evidence="2" id="KW-0805">Transcription regulation</keyword>
<dbReference type="OrthoDB" id="1849040at2"/>
<dbReference type="RefSeq" id="WP_016184552.1">
    <property type="nucleotide sequence ID" value="NZ_ASWO01000001.1"/>
</dbReference>
<protein>
    <submittedName>
        <fullName evidence="5">CopY/TcrY family copper transport repressor</fullName>
    </submittedName>
</protein>
<dbReference type="InterPro" id="IPR036390">
    <property type="entry name" value="WH_DNA-bd_sf"/>
</dbReference>
<evidence type="ECO:0000313" key="6">
    <source>
        <dbReference type="Proteomes" id="UP000015961"/>
    </source>
</evidence>
<keyword evidence="4" id="KW-0804">Transcription</keyword>
<organism evidence="5 6">
    <name type="scientific">Enterococcus sulfureus ATCC 49903</name>
    <dbReference type="NCBI Taxonomy" id="1140003"/>
    <lineage>
        <taxon>Bacteria</taxon>
        <taxon>Bacillati</taxon>
        <taxon>Bacillota</taxon>
        <taxon>Bacilli</taxon>
        <taxon>Lactobacillales</taxon>
        <taxon>Enterococcaceae</taxon>
        <taxon>Enterococcus</taxon>
    </lineage>
</organism>
<keyword evidence="3" id="KW-0238">DNA-binding</keyword>
<dbReference type="STRING" id="1140003.OMY_00060"/>
<dbReference type="Pfam" id="PF03965">
    <property type="entry name" value="Penicillinase_R"/>
    <property type="match status" value="1"/>
</dbReference>
<dbReference type="EMBL" id="ASWO01000001">
    <property type="protein sequence ID" value="EOT87004.1"/>
    <property type="molecule type" value="Genomic_DNA"/>
</dbReference>
<evidence type="ECO:0000256" key="3">
    <source>
        <dbReference type="ARBA" id="ARBA00023125"/>
    </source>
</evidence>
<dbReference type="NCBIfam" id="TIGR02698">
    <property type="entry name" value="CopY_TcrY"/>
    <property type="match status" value="1"/>
</dbReference>
<dbReference type="eggNOG" id="COG3682">
    <property type="taxonomic scope" value="Bacteria"/>
</dbReference>
<name>S0P0C1_9ENTE</name>
<reference evidence="5 6" key="1">
    <citation type="submission" date="2013-03" db="EMBL/GenBank/DDBJ databases">
        <title>The Genome Sequence of Enterococcus sulfureus ATCC_49903 (PacBio/Illumina hybrid assembly).</title>
        <authorList>
            <consortium name="The Broad Institute Genomics Platform"/>
            <consortium name="The Broad Institute Genome Sequencing Center for Infectious Disease"/>
            <person name="Earl A."/>
            <person name="Russ C."/>
            <person name="Gilmore M."/>
            <person name="Surin D."/>
            <person name="Walker B."/>
            <person name="Young S."/>
            <person name="Zeng Q."/>
            <person name="Gargeya S."/>
            <person name="Fitzgerald M."/>
            <person name="Haas B."/>
            <person name="Abouelleil A."/>
            <person name="Allen A.W."/>
            <person name="Alvarado L."/>
            <person name="Arachchi H.M."/>
            <person name="Berlin A.M."/>
            <person name="Chapman S.B."/>
            <person name="Gainer-Dewar J."/>
            <person name="Goldberg J."/>
            <person name="Griggs A."/>
            <person name="Gujja S."/>
            <person name="Hansen M."/>
            <person name="Howarth C."/>
            <person name="Imamovic A."/>
            <person name="Ireland A."/>
            <person name="Larimer J."/>
            <person name="McCowan C."/>
            <person name="Murphy C."/>
            <person name="Pearson M."/>
            <person name="Poon T.W."/>
            <person name="Priest M."/>
            <person name="Roberts A."/>
            <person name="Saif S."/>
            <person name="Shea T."/>
            <person name="Sisk P."/>
            <person name="Sykes S."/>
            <person name="Wortman J."/>
            <person name="Nusbaum C."/>
            <person name="Birren B."/>
        </authorList>
    </citation>
    <scope>NUCLEOTIDE SEQUENCE [LARGE SCALE GENOMIC DNA]</scope>
    <source>
        <strain evidence="5 6">ATCC 49903</strain>
    </source>
</reference>
<dbReference type="InterPro" id="IPR005650">
    <property type="entry name" value="BlaI_family"/>
</dbReference>
<dbReference type="GO" id="GO:0003677">
    <property type="term" value="F:DNA binding"/>
    <property type="evidence" value="ECO:0007669"/>
    <property type="project" value="UniProtKB-KW"/>
</dbReference>
<evidence type="ECO:0000256" key="1">
    <source>
        <dbReference type="ARBA" id="ARBA00011046"/>
    </source>
</evidence>
<sequence length="145" mass="16798">MPQKEDHVVSEAEWQVMRVIWNKQHTTAKEIYELLHESLDWKLTTVKTLLGRLVTKEWVQTTKEGKRFIYSPLLSQTDAMKLATDDFLARFCATTVGETIAEMIRTTPLRQEDLQLLRETIDQIHPMSITCTCLPGQCNCHHEKG</sequence>